<sequence>MMSAPGSPLLGYAYEDEPDEAWKEHRKQLIEDGFKPMIQEAKDRLERRLRALQQASGTGTPDFADFVDVDAEARAEVEEAERARLVEEFHAEAAAMKALAKEEFEHAVARERLQRRLRRDIPPSSPMLHSPRMDHALNLSPRMEQMSPSPRMEQMNLGLSPTMNQSLRLDLEHEQEETLKAAGGLDAMNEFRNLIDPSSSPVRNLIDLSSPVAPPDPPPEPEPHQDAPATDNHNHNGDNHNSIGAGALTIEITRVPTDPNGGVWVKASDAARQYELARRRALMPKPPEPQVPAEPPKKWVSASEAAKRNSSHRRIQG</sequence>
<dbReference type="Proteomes" id="UP001215280">
    <property type="component" value="Unassembled WGS sequence"/>
</dbReference>
<dbReference type="AlphaFoldDB" id="A0AAD7JFS6"/>
<feature type="region of interest" description="Disordered" evidence="1">
    <location>
        <begin position="196"/>
        <end position="243"/>
    </location>
</feature>
<evidence type="ECO:0000313" key="3">
    <source>
        <dbReference type="Proteomes" id="UP001215280"/>
    </source>
</evidence>
<comment type="caution">
    <text evidence="2">The sequence shown here is derived from an EMBL/GenBank/DDBJ whole genome shotgun (WGS) entry which is preliminary data.</text>
</comment>
<organism evidence="2 3">
    <name type="scientific">Mycena maculata</name>
    <dbReference type="NCBI Taxonomy" id="230809"/>
    <lineage>
        <taxon>Eukaryota</taxon>
        <taxon>Fungi</taxon>
        <taxon>Dikarya</taxon>
        <taxon>Basidiomycota</taxon>
        <taxon>Agaricomycotina</taxon>
        <taxon>Agaricomycetes</taxon>
        <taxon>Agaricomycetidae</taxon>
        <taxon>Agaricales</taxon>
        <taxon>Marasmiineae</taxon>
        <taxon>Mycenaceae</taxon>
        <taxon>Mycena</taxon>
    </lineage>
</organism>
<gene>
    <name evidence="2" type="ORF">DFH07DRAFT_405595</name>
</gene>
<proteinExistence type="predicted"/>
<reference evidence="2" key="1">
    <citation type="submission" date="2023-03" db="EMBL/GenBank/DDBJ databases">
        <title>Massive genome expansion in bonnet fungi (Mycena s.s.) driven by repeated elements and novel gene families across ecological guilds.</title>
        <authorList>
            <consortium name="Lawrence Berkeley National Laboratory"/>
            <person name="Harder C.B."/>
            <person name="Miyauchi S."/>
            <person name="Viragh M."/>
            <person name="Kuo A."/>
            <person name="Thoen E."/>
            <person name="Andreopoulos B."/>
            <person name="Lu D."/>
            <person name="Skrede I."/>
            <person name="Drula E."/>
            <person name="Henrissat B."/>
            <person name="Morin E."/>
            <person name="Kohler A."/>
            <person name="Barry K."/>
            <person name="LaButti K."/>
            <person name="Morin E."/>
            <person name="Salamov A."/>
            <person name="Lipzen A."/>
            <person name="Mereny Z."/>
            <person name="Hegedus B."/>
            <person name="Baldrian P."/>
            <person name="Stursova M."/>
            <person name="Weitz H."/>
            <person name="Taylor A."/>
            <person name="Grigoriev I.V."/>
            <person name="Nagy L.G."/>
            <person name="Martin F."/>
            <person name="Kauserud H."/>
        </authorList>
    </citation>
    <scope>NUCLEOTIDE SEQUENCE</scope>
    <source>
        <strain evidence="2">CBHHK188m</strain>
    </source>
</reference>
<dbReference type="EMBL" id="JARJLG010000042">
    <property type="protein sequence ID" value="KAJ7762826.1"/>
    <property type="molecule type" value="Genomic_DNA"/>
</dbReference>
<protein>
    <submittedName>
        <fullName evidence="2">Uncharacterized protein</fullName>
    </submittedName>
</protein>
<keyword evidence="3" id="KW-1185">Reference proteome</keyword>
<feature type="region of interest" description="Disordered" evidence="1">
    <location>
        <begin position="279"/>
        <end position="317"/>
    </location>
</feature>
<evidence type="ECO:0000256" key="1">
    <source>
        <dbReference type="SAM" id="MobiDB-lite"/>
    </source>
</evidence>
<accession>A0AAD7JFS6</accession>
<name>A0AAD7JFS6_9AGAR</name>
<evidence type="ECO:0000313" key="2">
    <source>
        <dbReference type="EMBL" id="KAJ7762826.1"/>
    </source>
</evidence>
<feature type="compositionally biased region" description="Pro residues" evidence="1">
    <location>
        <begin position="284"/>
        <end position="294"/>
    </location>
</feature>